<dbReference type="PANTHER" id="PTHR32322">
    <property type="entry name" value="INNER MEMBRANE TRANSPORTER"/>
    <property type="match status" value="1"/>
</dbReference>
<keyword evidence="3 6" id="KW-0812">Transmembrane</keyword>
<feature type="transmembrane region" description="Helical" evidence="6">
    <location>
        <begin position="35"/>
        <end position="56"/>
    </location>
</feature>
<feature type="transmembrane region" description="Helical" evidence="6">
    <location>
        <begin position="270"/>
        <end position="288"/>
    </location>
</feature>
<feature type="transmembrane region" description="Helical" evidence="6">
    <location>
        <begin position="149"/>
        <end position="170"/>
    </location>
</feature>
<accession>A0A1I2PZZ2</accession>
<dbReference type="GO" id="GO:0016020">
    <property type="term" value="C:membrane"/>
    <property type="evidence" value="ECO:0007669"/>
    <property type="project" value="UniProtKB-SubCell"/>
</dbReference>
<proteinExistence type="inferred from homology"/>
<keyword evidence="9" id="KW-1185">Reference proteome</keyword>
<dbReference type="PANTHER" id="PTHR32322:SF2">
    <property type="entry name" value="EAMA DOMAIN-CONTAINING PROTEIN"/>
    <property type="match status" value="1"/>
</dbReference>
<dbReference type="InterPro" id="IPR000620">
    <property type="entry name" value="EamA_dom"/>
</dbReference>
<feature type="transmembrane region" description="Helical" evidence="6">
    <location>
        <begin position="95"/>
        <end position="117"/>
    </location>
</feature>
<feature type="domain" description="EamA" evidence="7">
    <location>
        <begin position="151"/>
        <end position="287"/>
    </location>
</feature>
<dbReference type="Pfam" id="PF00892">
    <property type="entry name" value="EamA"/>
    <property type="match status" value="2"/>
</dbReference>
<evidence type="ECO:0000259" key="7">
    <source>
        <dbReference type="Pfam" id="PF00892"/>
    </source>
</evidence>
<protein>
    <submittedName>
        <fullName evidence="8">Permease of the drug/metabolite transporter (DMT) superfamily</fullName>
    </submittedName>
</protein>
<feature type="transmembrane region" description="Helical" evidence="6">
    <location>
        <begin position="212"/>
        <end position="234"/>
    </location>
</feature>
<dbReference type="Gene3D" id="1.10.3730.20">
    <property type="match status" value="1"/>
</dbReference>
<dbReference type="InterPro" id="IPR037185">
    <property type="entry name" value="EmrE-like"/>
</dbReference>
<feature type="domain" description="EamA" evidence="7">
    <location>
        <begin position="7"/>
        <end position="139"/>
    </location>
</feature>
<evidence type="ECO:0000256" key="2">
    <source>
        <dbReference type="ARBA" id="ARBA00007362"/>
    </source>
</evidence>
<dbReference type="InterPro" id="IPR050638">
    <property type="entry name" value="AA-Vitamin_Transporters"/>
</dbReference>
<evidence type="ECO:0000256" key="3">
    <source>
        <dbReference type="ARBA" id="ARBA00022692"/>
    </source>
</evidence>
<dbReference type="Proteomes" id="UP000198897">
    <property type="component" value="Unassembled WGS sequence"/>
</dbReference>
<evidence type="ECO:0000313" key="9">
    <source>
        <dbReference type="Proteomes" id="UP000198897"/>
    </source>
</evidence>
<dbReference type="OrthoDB" id="34284at2"/>
<evidence type="ECO:0000313" key="8">
    <source>
        <dbReference type="EMBL" id="SFG21013.1"/>
    </source>
</evidence>
<organism evidence="8 9">
    <name type="scientific">Halobacillus alkaliphilus</name>
    <dbReference type="NCBI Taxonomy" id="396056"/>
    <lineage>
        <taxon>Bacteria</taxon>
        <taxon>Bacillati</taxon>
        <taxon>Bacillota</taxon>
        <taxon>Bacilli</taxon>
        <taxon>Bacillales</taxon>
        <taxon>Bacillaceae</taxon>
        <taxon>Halobacillus</taxon>
    </lineage>
</organism>
<sequence length="306" mass="34329">MKQQVLGSICLALAASIWGGMFVASKYVLEFIPPFTLMCIRYLIGCFLLFSIIKVRKKPSAAKTKRDWMLLIWIGFIGYLVTISFQFIGVELSNAHTGALITATTPVFIVVFARIILKEEITYRKAASLFLASIGVVTVIEWNTQMNSYLLGSFILFMAAVCWALLSIYVKKASSKFSSLEITAYGIFFGMMMTVPFMIGELQYSSFSIPNLTVISGILYLGIVSTAGGFYFWNKGMELMEAGVGSLFYFFQPLTGALLGWLLLDESLSPQFFIGFFLIMCGIFIVTWKPKQKRPLTSSEYMKKVR</sequence>
<evidence type="ECO:0000256" key="6">
    <source>
        <dbReference type="SAM" id="Phobius"/>
    </source>
</evidence>
<reference evidence="9" key="1">
    <citation type="submission" date="2016-10" db="EMBL/GenBank/DDBJ databases">
        <authorList>
            <person name="Varghese N."/>
            <person name="Submissions S."/>
        </authorList>
    </citation>
    <scope>NUCLEOTIDE SEQUENCE [LARGE SCALE GENOMIC DNA]</scope>
    <source>
        <strain evidence="9">FP5</strain>
    </source>
</reference>
<feature type="transmembrane region" description="Helical" evidence="6">
    <location>
        <begin position="126"/>
        <end position="143"/>
    </location>
</feature>
<evidence type="ECO:0000256" key="5">
    <source>
        <dbReference type="ARBA" id="ARBA00023136"/>
    </source>
</evidence>
<name>A0A1I2PZZ2_9BACI</name>
<comment type="similarity">
    <text evidence="2">Belongs to the EamA transporter family.</text>
</comment>
<comment type="subcellular location">
    <subcellularLocation>
        <location evidence="1">Endomembrane system</location>
        <topology evidence="1">Multi-pass membrane protein</topology>
    </subcellularLocation>
</comment>
<dbReference type="AlphaFoldDB" id="A0A1I2PZZ2"/>
<dbReference type="RefSeq" id="WP_089752770.1">
    <property type="nucleotide sequence ID" value="NZ_FOOG01000028.1"/>
</dbReference>
<evidence type="ECO:0000256" key="4">
    <source>
        <dbReference type="ARBA" id="ARBA00022989"/>
    </source>
</evidence>
<keyword evidence="5 6" id="KW-0472">Membrane</keyword>
<evidence type="ECO:0000256" key="1">
    <source>
        <dbReference type="ARBA" id="ARBA00004127"/>
    </source>
</evidence>
<feature type="transmembrane region" description="Helical" evidence="6">
    <location>
        <begin position="246"/>
        <end position="264"/>
    </location>
</feature>
<gene>
    <name evidence="8" type="ORF">SAMN05216353_1286</name>
</gene>
<feature type="transmembrane region" description="Helical" evidence="6">
    <location>
        <begin position="182"/>
        <end position="200"/>
    </location>
</feature>
<dbReference type="EMBL" id="FOOG01000028">
    <property type="protein sequence ID" value="SFG21013.1"/>
    <property type="molecule type" value="Genomic_DNA"/>
</dbReference>
<feature type="transmembrane region" description="Helical" evidence="6">
    <location>
        <begin position="68"/>
        <end position="89"/>
    </location>
</feature>
<dbReference type="SUPFAM" id="SSF103481">
    <property type="entry name" value="Multidrug resistance efflux transporter EmrE"/>
    <property type="match status" value="2"/>
</dbReference>
<keyword evidence="4 6" id="KW-1133">Transmembrane helix</keyword>